<evidence type="ECO:0000313" key="2">
    <source>
        <dbReference type="EMBL" id="MFB9754196.1"/>
    </source>
</evidence>
<proteinExistence type="predicted"/>
<dbReference type="InterPro" id="IPR050144">
    <property type="entry name" value="AAE_transporter"/>
</dbReference>
<dbReference type="SUPFAM" id="SSF116726">
    <property type="entry name" value="TrkA C-terminal domain-like"/>
    <property type="match status" value="1"/>
</dbReference>
<dbReference type="InterPro" id="IPR036721">
    <property type="entry name" value="RCK_C_sf"/>
</dbReference>
<dbReference type="InterPro" id="IPR006037">
    <property type="entry name" value="RCK_C"/>
</dbReference>
<sequence>MSHSDHHFMESILPGIGRKFSLVTKGGNHIVIVVHNDERRELFQMNPESPDEMLSMASLDDEEARAISAILAGITYKPKQIETQEMVLDQLVIEWICVEPQWKSIGQRIADLDIRQTAGAIIIAAIEKDHSKQINPGPEYVIASGSTLVVTGERMHLKELRKLLTNGSL</sequence>
<dbReference type="InterPro" id="IPR058776">
    <property type="entry name" value="KhtT-like_N"/>
</dbReference>
<dbReference type="InterPro" id="IPR026278">
    <property type="entry name" value="KhtT"/>
</dbReference>
<dbReference type="PANTHER" id="PTHR30445:SF8">
    <property type="entry name" value="K(+)_H(+) ANTIPORTER SUBUNIT KHTT"/>
    <property type="match status" value="1"/>
</dbReference>
<dbReference type="RefSeq" id="WP_344914128.1">
    <property type="nucleotide sequence ID" value="NZ_BAAAYO010000013.1"/>
</dbReference>
<dbReference type="PROSITE" id="PS51202">
    <property type="entry name" value="RCK_C"/>
    <property type="match status" value="1"/>
</dbReference>
<feature type="domain" description="RCK C-terminal" evidence="1">
    <location>
        <begin position="79"/>
        <end position="166"/>
    </location>
</feature>
<dbReference type="Gene3D" id="3.30.70.1450">
    <property type="entry name" value="Regulator of K+ conductance, C-terminal domain"/>
    <property type="match status" value="1"/>
</dbReference>
<dbReference type="Proteomes" id="UP001589619">
    <property type="component" value="Unassembled WGS sequence"/>
</dbReference>
<dbReference type="PANTHER" id="PTHR30445">
    <property type="entry name" value="K(+)_H(+) ANTIPORTER SUBUNIT KHTT"/>
    <property type="match status" value="1"/>
</dbReference>
<protein>
    <submittedName>
        <fullName evidence="2">Cation:proton antiporter regulatory subunit</fullName>
    </submittedName>
</protein>
<dbReference type="Pfam" id="PF25991">
    <property type="entry name" value="KhtT_N"/>
    <property type="match status" value="1"/>
</dbReference>
<dbReference type="PIRSF" id="PIRSF005028">
    <property type="entry name" value="KhtT"/>
    <property type="match status" value="1"/>
</dbReference>
<comment type="caution">
    <text evidence="2">The sequence shown here is derived from an EMBL/GenBank/DDBJ whole genome shotgun (WGS) entry which is preliminary data.</text>
</comment>
<dbReference type="EMBL" id="JBHMAG010000014">
    <property type="protein sequence ID" value="MFB9754196.1"/>
    <property type="molecule type" value="Genomic_DNA"/>
</dbReference>
<dbReference type="Pfam" id="PF02080">
    <property type="entry name" value="TrkA_C"/>
    <property type="match status" value="1"/>
</dbReference>
<accession>A0ABV5W196</accession>
<organism evidence="2 3">
    <name type="scientific">Paenibacillus hodogayensis</name>
    <dbReference type="NCBI Taxonomy" id="279208"/>
    <lineage>
        <taxon>Bacteria</taxon>
        <taxon>Bacillati</taxon>
        <taxon>Bacillota</taxon>
        <taxon>Bacilli</taxon>
        <taxon>Bacillales</taxon>
        <taxon>Paenibacillaceae</taxon>
        <taxon>Paenibacillus</taxon>
    </lineage>
</organism>
<gene>
    <name evidence="2" type="ORF">ACFFNY_21720</name>
</gene>
<evidence type="ECO:0000259" key="1">
    <source>
        <dbReference type="PROSITE" id="PS51202"/>
    </source>
</evidence>
<evidence type="ECO:0000313" key="3">
    <source>
        <dbReference type="Proteomes" id="UP001589619"/>
    </source>
</evidence>
<name>A0ABV5W196_9BACL</name>
<reference evidence="2 3" key="1">
    <citation type="submission" date="2024-09" db="EMBL/GenBank/DDBJ databases">
        <authorList>
            <person name="Sun Q."/>
            <person name="Mori K."/>
        </authorList>
    </citation>
    <scope>NUCLEOTIDE SEQUENCE [LARGE SCALE GENOMIC DNA]</scope>
    <source>
        <strain evidence="2 3">JCM 12520</strain>
    </source>
</reference>
<keyword evidence="3" id="KW-1185">Reference proteome</keyword>